<sequence length="65" mass="7410">MEIYAAYIPKKGTIPLLINIKKRRNPLCGNGVDYFSSILRLFVYSGGRSTLPPFHFIEVSSFLKM</sequence>
<name>A0ABU1IKJ8_9BACL</name>
<keyword evidence="2" id="KW-1185">Reference proteome</keyword>
<protein>
    <submittedName>
        <fullName evidence="1">Uncharacterized protein</fullName>
    </submittedName>
</protein>
<dbReference type="RefSeq" id="WP_309862913.1">
    <property type="nucleotide sequence ID" value="NZ_JAVDQG010000002.1"/>
</dbReference>
<proteinExistence type="predicted"/>
<reference evidence="1 2" key="1">
    <citation type="submission" date="2023-07" db="EMBL/GenBank/DDBJ databases">
        <title>Genomic Encyclopedia of Type Strains, Phase IV (KMG-IV): sequencing the most valuable type-strain genomes for metagenomic binning, comparative biology and taxonomic classification.</title>
        <authorList>
            <person name="Goeker M."/>
        </authorList>
    </citation>
    <scope>NUCLEOTIDE SEQUENCE [LARGE SCALE GENOMIC DNA]</scope>
    <source>
        <strain evidence="1 2">DSM 45903</strain>
    </source>
</reference>
<evidence type="ECO:0000313" key="1">
    <source>
        <dbReference type="EMBL" id="MDR6224928.1"/>
    </source>
</evidence>
<accession>A0ABU1IKJ8</accession>
<gene>
    <name evidence="1" type="ORF">JOE21_000919</name>
</gene>
<comment type="caution">
    <text evidence="1">The sequence shown here is derived from an EMBL/GenBank/DDBJ whole genome shotgun (WGS) entry which is preliminary data.</text>
</comment>
<evidence type="ECO:0000313" key="2">
    <source>
        <dbReference type="Proteomes" id="UP001185012"/>
    </source>
</evidence>
<dbReference type="Proteomes" id="UP001185012">
    <property type="component" value="Unassembled WGS sequence"/>
</dbReference>
<dbReference type="EMBL" id="JAVDQG010000002">
    <property type="protein sequence ID" value="MDR6224928.1"/>
    <property type="molecule type" value="Genomic_DNA"/>
</dbReference>
<organism evidence="1 2">
    <name type="scientific">Desmospora profundinema</name>
    <dbReference type="NCBI Taxonomy" id="1571184"/>
    <lineage>
        <taxon>Bacteria</taxon>
        <taxon>Bacillati</taxon>
        <taxon>Bacillota</taxon>
        <taxon>Bacilli</taxon>
        <taxon>Bacillales</taxon>
        <taxon>Thermoactinomycetaceae</taxon>
        <taxon>Desmospora</taxon>
    </lineage>
</organism>